<evidence type="ECO:0000256" key="3">
    <source>
        <dbReference type="ARBA" id="ARBA00023082"/>
    </source>
</evidence>
<comment type="subcellular location">
    <subcellularLocation>
        <location evidence="6">Cytoplasm</location>
    </subcellularLocation>
</comment>
<proteinExistence type="inferred from homology"/>
<reference evidence="8 9" key="1">
    <citation type="submission" date="2016-10" db="EMBL/GenBank/DDBJ databases">
        <authorList>
            <person name="de Groot N.N."/>
        </authorList>
    </citation>
    <scope>NUCLEOTIDE SEQUENCE [LARGE SCALE GENOMIC DNA]</scope>
    <source>
        <strain evidence="8 9">DSM 18978</strain>
    </source>
</reference>
<dbReference type="HAMAP" id="MF_02064">
    <property type="entry name" value="Sigma70_SigI"/>
    <property type="match status" value="1"/>
</dbReference>
<evidence type="ECO:0000313" key="9">
    <source>
        <dbReference type="Proteomes" id="UP000198636"/>
    </source>
</evidence>
<dbReference type="SUPFAM" id="SSF88946">
    <property type="entry name" value="Sigma2 domain of RNA polymerase sigma factors"/>
    <property type="match status" value="1"/>
</dbReference>
<keyword evidence="3 6" id="KW-0731">Sigma factor</keyword>
<keyword evidence="6" id="KW-0346">Stress response</keyword>
<dbReference type="PANTHER" id="PTHR30385:SF6">
    <property type="entry name" value="RNA POLYMERASE SIGMA FACTOR SIGI"/>
    <property type="match status" value="1"/>
</dbReference>
<dbReference type="AlphaFoldDB" id="A0A1G5AP91"/>
<dbReference type="Proteomes" id="UP000198636">
    <property type="component" value="Unassembled WGS sequence"/>
</dbReference>
<comment type="function">
    <text evidence="6">Sigma factors are initiation factors that promote the attachment of RNA polymerase to specific initiation sites and are then released.</text>
</comment>
<evidence type="ECO:0000256" key="5">
    <source>
        <dbReference type="ARBA" id="ARBA00023163"/>
    </source>
</evidence>
<feature type="DNA-binding region" description="H-T-H motif" evidence="6">
    <location>
        <begin position="198"/>
        <end position="217"/>
    </location>
</feature>
<dbReference type="InterPro" id="IPR014284">
    <property type="entry name" value="RNA_pol_sigma-70_dom"/>
</dbReference>
<gene>
    <name evidence="6" type="primary">sigI</name>
    <name evidence="8" type="ORF">SAMN03080606_00233</name>
</gene>
<evidence type="ECO:0000256" key="2">
    <source>
        <dbReference type="ARBA" id="ARBA00023015"/>
    </source>
</evidence>
<dbReference type="GO" id="GO:0003677">
    <property type="term" value="F:DNA binding"/>
    <property type="evidence" value="ECO:0007669"/>
    <property type="project" value="UniProtKB-UniRule"/>
</dbReference>
<keyword evidence="2 6" id="KW-0805">Transcription regulation</keyword>
<keyword evidence="4 6" id="KW-0238">DNA-binding</keyword>
<sequence length="244" mass="28484">MVTKLLKQLLKKEKTLEERIRLIQSGDQAERNRLIKEYIPFIQKNTSKQLGKYVDMNNDDLYSVGLMAFNEALDKFNEEKGSFLSFASMVIKSRIVDQLRKDSKNSKEVYLSQYSNEENNNFAEDLVAVDSFEASIEAKLDMEQLVKEMNRFGVTLDDLINQSPKHFDTRLKAIEISRFVYESKSLKEKLMRTYNLPVTDIIAELHISKKVIQRSRKFIIALVLIQDSNLDTMKHYISQIERRG</sequence>
<dbReference type="NCBIfam" id="TIGR02895">
    <property type="entry name" value="spore_sigI"/>
    <property type="match status" value="1"/>
</dbReference>
<dbReference type="PIRSF" id="PIRSF038953">
    <property type="entry name" value="SigI"/>
    <property type="match status" value="1"/>
</dbReference>
<dbReference type="GO" id="GO:0006352">
    <property type="term" value="P:DNA-templated transcription initiation"/>
    <property type="evidence" value="ECO:0007669"/>
    <property type="project" value="UniProtKB-UniRule"/>
</dbReference>
<dbReference type="GO" id="GO:0016987">
    <property type="term" value="F:sigma factor activity"/>
    <property type="evidence" value="ECO:0007669"/>
    <property type="project" value="UniProtKB-UniRule"/>
</dbReference>
<dbReference type="NCBIfam" id="TIGR02937">
    <property type="entry name" value="sigma70-ECF"/>
    <property type="match status" value="1"/>
</dbReference>
<keyword evidence="1 6" id="KW-0963">Cytoplasm</keyword>
<evidence type="ECO:0000259" key="7">
    <source>
        <dbReference type="Pfam" id="PF04542"/>
    </source>
</evidence>
<dbReference type="GO" id="GO:0005737">
    <property type="term" value="C:cytoplasm"/>
    <property type="evidence" value="ECO:0007669"/>
    <property type="project" value="UniProtKB-SubCell"/>
</dbReference>
<dbReference type="InterPro" id="IPR013325">
    <property type="entry name" value="RNA_pol_sigma_r2"/>
</dbReference>
<dbReference type="InterPro" id="IPR014244">
    <property type="entry name" value="RNA_pol_sigma-I"/>
</dbReference>
<dbReference type="PANTHER" id="PTHR30385">
    <property type="entry name" value="SIGMA FACTOR F FLAGELLAR"/>
    <property type="match status" value="1"/>
</dbReference>
<accession>A0A1G5AP91</accession>
<dbReference type="EMBL" id="FMUS01000001">
    <property type="protein sequence ID" value="SCX79706.1"/>
    <property type="molecule type" value="Genomic_DNA"/>
</dbReference>
<evidence type="ECO:0000256" key="4">
    <source>
        <dbReference type="ARBA" id="ARBA00023125"/>
    </source>
</evidence>
<evidence type="ECO:0000256" key="6">
    <source>
        <dbReference type="HAMAP-Rule" id="MF_02064"/>
    </source>
</evidence>
<comment type="subunit">
    <text evidence="6">Interacts with RsgI.</text>
</comment>
<keyword evidence="5 6" id="KW-0804">Transcription</keyword>
<dbReference type="InterPro" id="IPR007627">
    <property type="entry name" value="RNA_pol_sigma70_r2"/>
</dbReference>
<protein>
    <recommendedName>
        <fullName evidence="6">RNA polymerase sigma factor SigI</fullName>
    </recommendedName>
</protein>
<feature type="domain" description="RNA polymerase sigma-70 region 2" evidence="7">
    <location>
        <begin position="36"/>
        <end position="103"/>
    </location>
</feature>
<comment type="activity regulation">
    <text evidence="6">Negatively regulated by the anti-sigma-I factor RsgI.</text>
</comment>
<organism evidence="8 9">
    <name type="scientific">Alkaliphilus peptidifermentans DSM 18978</name>
    <dbReference type="NCBI Taxonomy" id="1120976"/>
    <lineage>
        <taxon>Bacteria</taxon>
        <taxon>Bacillati</taxon>
        <taxon>Bacillota</taxon>
        <taxon>Clostridia</taxon>
        <taxon>Peptostreptococcales</taxon>
        <taxon>Natronincolaceae</taxon>
        <taxon>Alkaliphilus</taxon>
    </lineage>
</organism>
<dbReference type="Pfam" id="PF04542">
    <property type="entry name" value="Sigma70_r2"/>
    <property type="match status" value="1"/>
</dbReference>
<name>A0A1G5AP91_9FIRM</name>
<comment type="similarity">
    <text evidence="6">Belongs to the sigma-70 factor family. SigI subfamily.</text>
</comment>
<feature type="short sequence motif" description="Polymerase core binding" evidence="6">
    <location>
        <begin position="60"/>
        <end position="73"/>
    </location>
</feature>
<evidence type="ECO:0000256" key="1">
    <source>
        <dbReference type="ARBA" id="ARBA00022490"/>
    </source>
</evidence>
<dbReference type="STRING" id="1120976.SAMN03080606_00233"/>
<keyword evidence="9" id="KW-1185">Reference proteome</keyword>
<evidence type="ECO:0000313" key="8">
    <source>
        <dbReference type="EMBL" id="SCX79706.1"/>
    </source>
</evidence>
<dbReference type="Gene3D" id="1.10.1740.10">
    <property type="match status" value="1"/>
</dbReference>